<organism evidence="2 3">
    <name type="scientific">Psittacicella hinzii</name>
    <dbReference type="NCBI Taxonomy" id="2028575"/>
    <lineage>
        <taxon>Bacteria</taxon>
        <taxon>Pseudomonadati</taxon>
        <taxon>Pseudomonadota</taxon>
        <taxon>Gammaproteobacteria</taxon>
        <taxon>Pasteurellales</taxon>
        <taxon>Psittacicellaceae</taxon>
        <taxon>Psittacicella</taxon>
    </lineage>
</organism>
<feature type="region of interest" description="Disordered" evidence="1">
    <location>
        <begin position="1"/>
        <end position="64"/>
    </location>
</feature>
<accession>A0A3A1Y335</accession>
<sequence length="238" mass="26622">MQKRKLTRAEANELSWALKKKKKRTGNASGSRSNPNSTVHAQAKQDNQAKANQPARAIPIYIPGRDKPLVNEKLQALNEQAQEQEQLDLEQSQDMVMINGQLVSAQNLQSKGKNKTSHKQAASSQDKAGQDKASAKLKLGKAQLRMLEKAGVEPGKEEEFFAQLAAEKKSRKSSKNVAPQQAEKEDRRIKSRDYKAGRNTDYSATQAQAEKLLATKKTKKKEKLSGDELLDLWENTQW</sequence>
<feature type="compositionally biased region" description="Basic and acidic residues" evidence="1">
    <location>
        <begin position="182"/>
        <end position="198"/>
    </location>
</feature>
<name>A0A3A1Y335_9GAMM</name>
<feature type="region of interest" description="Disordered" evidence="1">
    <location>
        <begin position="106"/>
        <end position="136"/>
    </location>
</feature>
<evidence type="ECO:0000313" key="3">
    <source>
        <dbReference type="Proteomes" id="UP000265691"/>
    </source>
</evidence>
<evidence type="ECO:0000256" key="1">
    <source>
        <dbReference type="SAM" id="MobiDB-lite"/>
    </source>
</evidence>
<feature type="region of interest" description="Disordered" evidence="1">
    <location>
        <begin position="163"/>
        <end position="207"/>
    </location>
</feature>
<feature type="compositionally biased region" description="Polar residues" evidence="1">
    <location>
        <begin position="26"/>
        <end position="40"/>
    </location>
</feature>
<dbReference type="AlphaFoldDB" id="A0A3A1Y335"/>
<reference evidence="2 3" key="1">
    <citation type="submission" date="2017-08" db="EMBL/GenBank/DDBJ databases">
        <title>Reclassification of Bisgaard taxon 37 and 44.</title>
        <authorList>
            <person name="Christensen H."/>
        </authorList>
    </citation>
    <scope>NUCLEOTIDE SEQUENCE [LARGE SCALE GENOMIC DNA]</scope>
    <source>
        <strain evidence="2 3">B96_3</strain>
    </source>
</reference>
<evidence type="ECO:0000313" key="2">
    <source>
        <dbReference type="EMBL" id="RIY31840.1"/>
    </source>
</evidence>
<gene>
    <name evidence="2" type="ORF">CKF54_05965</name>
</gene>
<protein>
    <submittedName>
        <fullName evidence="2">Uncharacterized protein</fullName>
    </submittedName>
</protein>
<dbReference type="OrthoDB" id="5677193at2"/>
<keyword evidence="3" id="KW-1185">Reference proteome</keyword>
<proteinExistence type="predicted"/>
<comment type="caution">
    <text evidence="2">The sequence shown here is derived from an EMBL/GenBank/DDBJ whole genome shotgun (WGS) entry which is preliminary data.</text>
</comment>
<dbReference type="Proteomes" id="UP000265691">
    <property type="component" value="Unassembled WGS sequence"/>
</dbReference>
<dbReference type="EMBL" id="NRHC01000076">
    <property type="protein sequence ID" value="RIY31840.1"/>
    <property type="molecule type" value="Genomic_DNA"/>
</dbReference>
<feature type="compositionally biased region" description="Low complexity" evidence="1">
    <location>
        <begin position="41"/>
        <end position="53"/>
    </location>
</feature>
<dbReference type="RefSeq" id="WP_119525454.1">
    <property type="nucleotide sequence ID" value="NZ_NRHC01000076.1"/>
</dbReference>